<reference evidence="1 2" key="1">
    <citation type="journal article" date="2008" name="Proc. Natl. Acad. Sci. U.S.A.">
        <title>The genome of Cyanothece 51142, a unicellular diazotrophic cyanobacterium important in the marine nitrogen cycle.</title>
        <authorList>
            <person name="Welsh E.A."/>
            <person name="Liberton M."/>
            <person name="Stoeckel J."/>
            <person name="Loh T."/>
            <person name="Elvitigala T."/>
            <person name="Wang C."/>
            <person name="Wollam A."/>
            <person name="Fulton R.S."/>
            <person name="Clifton S.W."/>
            <person name="Jacobs J.M."/>
            <person name="Aurora R."/>
            <person name="Ghosh B.K."/>
            <person name="Sherman L.A."/>
            <person name="Smith R.D."/>
            <person name="Wilson R.K."/>
            <person name="Pakrasi H.B."/>
        </authorList>
    </citation>
    <scope>NUCLEOTIDE SEQUENCE [LARGE SCALE GENOMIC DNA]</scope>
    <source>
        <strain evidence="2">ATCC 51142 / BH68</strain>
    </source>
</reference>
<keyword evidence="2" id="KW-1185">Reference proteome</keyword>
<dbReference type="Proteomes" id="UP000001203">
    <property type="component" value="Chromosome circular"/>
</dbReference>
<dbReference type="OrthoDB" id="579790at2"/>
<accession>B1WP29</accession>
<proteinExistence type="predicted"/>
<organism evidence="1 2">
    <name type="scientific">Crocosphaera subtropica (strain ATCC 51142 / BH68)</name>
    <name type="common">Cyanothece sp. (strain ATCC 51142)</name>
    <dbReference type="NCBI Taxonomy" id="43989"/>
    <lineage>
        <taxon>Bacteria</taxon>
        <taxon>Bacillati</taxon>
        <taxon>Cyanobacteriota</taxon>
        <taxon>Cyanophyceae</taxon>
        <taxon>Oscillatoriophycideae</taxon>
        <taxon>Chroococcales</taxon>
        <taxon>Aphanothecaceae</taxon>
        <taxon>Crocosphaera</taxon>
        <taxon>Crocosphaera subtropica</taxon>
    </lineage>
</organism>
<dbReference type="EMBL" id="CP000806">
    <property type="protein sequence ID" value="ACB53208.1"/>
    <property type="molecule type" value="Genomic_DNA"/>
</dbReference>
<dbReference type="eggNOG" id="ENOG50332ZW">
    <property type="taxonomic scope" value="Bacteria"/>
</dbReference>
<dbReference type="RefSeq" id="WP_009548012.1">
    <property type="nucleotide sequence ID" value="NC_010546.1"/>
</dbReference>
<evidence type="ECO:0000313" key="2">
    <source>
        <dbReference type="Proteomes" id="UP000001203"/>
    </source>
</evidence>
<dbReference type="KEGG" id="cyt:cce_3860"/>
<dbReference type="HOGENOM" id="CLU_108491_0_0_3"/>
<dbReference type="AlphaFoldDB" id="B1WP29"/>
<protein>
    <submittedName>
        <fullName evidence="1">Uncharacterized protein</fullName>
    </submittedName>
</protein>
<evidence type="ECO:0000313" key="1">
    <source>
        <dbReference type="EMBL" id="ACB53208.1"/>
    </source>
</evidence>
<gene>
    <name evidence="1" type="ordered locus">cce_3860</name>
</gene>
<name>B1WP29_CROS5</name>
<sequence length="201" mass="23041">MIDNALTFVEIQTYLNQYGYTKIKLQEGKKLYSIALEAYQKQQQRYGQQMSSTKTVNELWKNAKDSYMRCVKIARVAFKDNNGIARTLGLNGKRKTTLSGWLNQAKQFYQNALNDPEILKRLTEYGITKTKLEVVKTDTDLLENASLIREKEKGDAQNATDLKDQALENLRLWLKDFIAIAKIALETEPQLLEGLGVLKRS</sequence>